<feature type="active site" description="Schiff-base intermediate with substrate" evidence="4">
    <location>
        <position position="168"/>
    </location>
</feature>
<evidence type="ECO:0000256" key="4">
    <source>
        <dbReference type="PIRSR" id="PIRSR001365-1"/>
    </source>
</evidence>
<organism evidence="5 6">
    <name type="scientific">Pantoea dispersa</name>
    <dbReference type="NCBI Taxonomy" id="59814"/>
    <lineage>
        <taxon>Bacteria</taxon>
        <taxon>Pseudomonadati</taxon>
        <taxon>Pseudomonadota</taxon>
        <taxon>Gammaproteobacteria</taxon>
        <taxon>Enterobacterales</taxon>
        <taxon>Erwiniaceae</taxon>
        <taxon>Pantoea</taxon>
    </lineage>
</organism>
<accession>A0A8E1S0L1</accession>
<reference evidence="5 6" key="1">
    <citation type="journal article" date="2016" name="Front. Microbiol.">
        <title>Genomic Resource of Rice Seed Associated Bacteria.</title>
        <authorList>
            <person name="Midha S."/>
            <person name="Bansal K."/>
            <person name="Sharma S."/>
            <person name="Kumar N."/>
            <person name="Patil P.P."/>
            <person name="Chaudhry V."/>
            <person name="Patil P.B."/>
        </authorList>
    </citation>
    <scope>NUCLEOTIDE SEQUENCE [LARGE SCALE GENOMIC DNA]</scope>
    <source>
        <strain evidence="5 6">SA3</strain>
    </source>
</reference>
<evidence type="ECO:0000256" key="3">
    <source>
        <dbReference type="PIRNR" id="PIRNR001365"/>
    </source>
</evidence>
<sequence>MKDISECRERLRGIFNITVTPFSASGDIDFGALRENIERVIGLGYDGLLIGGTYGEFPVMSVPERRALFHAVMDCVQDRVAVMLCSASADPRDARELTQLAGDLGGLPMVTAPFVSEITDAQILAYFAEMAPLSKTGILVYNAPGIGITLSPALLEQLAMIPGVVGIKQGDLNPTAIDQIANRLRGKLRLFCASDLAFAGPMMAGFDGISTTNSGALPELILACYRALEQGDAATARDLHQLWFDYRTLARQHGQPQLVKAAMALRGFNGGTVRAPLQPISPDALVALTSVMQRLASDGRSGVTLASPAPAERP</sequence>
<keyword evidence="2 3" id="KW-0456">Lyase</keyword>
<evidence type="ECO:0000313" key="6">
    <source>
        <dbReference type="Proteomes" id="UP000071979"/>
    </source>
</evidence>
<dbReference type="Gene3D" id="3.20.20.70">
    <property type="entry name" value="Aldolase class I"/>
    <property type="match status" value="1"/>
</dbReference>
<dbReference type="PANTHER" id="PTHR12128:SF66">
    <property type="entry name" value="4-HYDROXY-2-OXOGLUTARATE ALDOLASE, MITOCHONDRIAL"/>
    <property type="match status" value="1"/>
</dbReference>
<dbReference type="CDD" id="cd00408">
    <property type="entry name" value="DHDPS-like"/>
    <property type="match status" value="1"/>
</dbReference>
<dbReference type="AlphaFoldDB" id="A0A8E1S0L1"/>
<dbReference type="PIRSF" id="PIRSF001365">
    <property type="entry name" value="DHDPS"/>
    <property type="match status" value="1"/>
</dbReference>
<dbReference type="Pfam" id="PF00701">
    <property type="entry name" value="DHDPS"/>
    <property type="match status" value="1"/>
</dbReference>
<evidence type="ECO:0000256" key="1">
    <source>
        <dbReference type="ARBA" id="ARBA00007592"/>
    </source>
</evidence>
<dbReference type="InterPro" id="IPR002220">
    <property type="entry name" value="DapA-like"/>
</dbReference>
<dbReference type="GeneID" id="67454075"/>
<dbReference type="InterPro" id="IPR013785">
    <property type="entry name" value="Aldolase_TIM"/>
</dbReference>
<dbReference type="PANTHER" id="PTHR12128">
    <property type="entry name" value="DIHYDRODIPICOLINATE SYNTHASE"/>
    <property type="match status" value="1"/>
</dbReference>
<dbReference type="RefSeq" id="WP_058775906.1">
    <property type="nucleotide sequence ID" value="NZ_CP082347.1"/>
</dbReference>
<dbReference type="EMBL" id="LDSE01000010">
    <property type="protein sequence ID" value="KTS68599.1"/>
    <property type="molecule type" value="Genomic_DNA"/>
</dbReference>
<evidence type="ECO:0000313" key="5">
    <source>
        <dbReference type="EMBL" id="KTS68599.1"/>
    </source>
</evidence>
<dbReference type="SMART" id="SM01130">
    <property type="entry name" value="DHDPS"/>
    <property type="match status" value="1"/>
</dbReference>
<dbReference type="PRINTS" id="PR00146">
    <property type="entry name" value="DHPICSNTHASE"/>
</dbReference>
<comment type="similarity">
    <text evidence="1 3">Belongs to the DapA family.</text>
</comment>
<gene>
    <name evidence="5" type="ORF">SA3R_07070</name>
</gene>
<name>A0A8E1S0L1_9GAMM</name>
<dbReference type="GO" id="GO:0008840">
    <property type="term" value="F:4-hydroxy-tetrahydrodipicolinate synthase activity"/>
    <property type="evidence" value="ECO:0007669"/>
    <property type="project" value="TreeGrafter"/>
</dbReference>
<dbReference type="Proteomes" id="UP000071979">
    <property type="component" value="Unassembled WGS sequence"/>
</dbReference>
<feature type="active site" description="Proton donor/acceptor" evidence="4">
    <location>
        <position position="141"/>
    </location>
</feature>
<evidence type="ECO:0000256" key="2">
    <source>
        <dbReference type="ARBA" id="ARBA00023239"/>
    </source>
</evidence>
<dbReference type="SUPFAM" id="SSF51569">
    <property type="entry name" value="Aldolase"/>
    <property type="match status" value="1"/>
</dbReference>
<protein>
    <submittedName>
        <fullName evidence="5">Dihydrodipicolinate synthetase</fullName>
    </submittedName>
</protein>
<comment type="caution">
    <text evidence="5">The sequence shown here is derived from an EMBL/GenBank/DDBJ whole genome shotgun (WGS) entry which is preliminary data.</text>
</comment>
<proteinExistence type="inferred from homology"/>